<reference evidence="1" key="1">
    <citation type="submission" date="2020-07" db="EMBL/GenBank/DDBJ databases">
        <title>Clarias magur genome sequencing, assembly and annotation.</title>
        <authorList>
            <person name="Kushwaha B."/>
            <person name="Kumar R."/>
            <person name="Das P."/>
            <person name="Joshi C.G."/>
            <person name="Kumar D."/>
            <person name="Nagpure N.S."/>
            <person name="Pandey M."/>
            <person name="Agarwal S."/>
            <person name="Srivastava S."/>
            <person name="Singh M."/>
            <person name="Sahoo L."/>
            <person name="Jayasankar P."/>
            <person name="Meher P.K."/>
            <person name="Koringa P.G."/>
            <person name="Iquebal M.A."/>
            <person name="Das S.P."/>
            <person name="Bit A."/>
            <person name="Patnaik S."/>
            <person name="Patel N."/>
            <person name="Shah T.M."/>
            <person name="Hinsu A."/>
            <person name="Jena J.K."/>
        </authorList>
    </citation>
    <scope>NUCLEOTIDE SEQUENCE</scope>
    <source>
        <strain evidence="1">CIFAMagur01</strain>
        <tissue evidence="1">Testis</tissue>
    </source>
</reference>
<keyword evidence="2" id="KW-1185">Reference proteome</keyword>
<sequence length="64" mass="7193">MVTCLLQLLMGNNVDFFGSTQLAPGRWTSFLTFTVIRTPHEEESARHFGSNHLVLAPPDPFFLS</sequence>
<evidence type="ECO:0000313" key="1">
    <source>
        <dbReference type="EMBL" id="KAF5893254.1"/>
    </source>
</evidence>
<dbReference type="AlphaFoldDB" id="A0A8J4TM34"/>
<feature type="non-terminal residue" evidence="1">
    <location>
        <position position="64"/>
    </location>
</feature>
<protein>
    <submittedName>
        <fullName evidence="1">Uncharacterized protein</fullName>
    </submittedName>
</protein>
<accession>A0A8J4TM34</accession>
<evidence type="ECO:0000313" key="2">
    <source>
        <dbReference type="Proteomes" id="UP000727407"/>
    </source>
</evidence>
<proteinExistence type="predicted"/>
<gene>
    <name evidence="1" type="ORF">DAT39_017058</name>
</gene>
<name>A0A8J4TM34_CLAMG</name>
<organism evidence="1 2">
    <name type="scientific">Clarias magur</name>
    <name type="common">Asian catfish</name>
    <name type="synonym">Macropteronotus magur</name>
    <dbReference type="NCBI Taxonomy" id="1594786"/>
    <lineage>
        <taxon>Eukaryota</taxon>
        <taxon>Metazoa</taxon>
        <taxon>Chordata</taxon>
        <taxon>Craniata</taxon>
        <taxon>Vertebrata</taxon>
        <taxon>Euteleostomi</taxon>
        <taxon>Actinopterygii</taxon>
        <taxon>Neopterygii</taxon>
        <taxon>Teleostei</taxon>
        <taxon>Ostariophysi</taxon>
        <taxon>Siluriformes</taxon>
        <taxon>Clariidae</taxon>
        <taxon>Clarias</taxon>
    </lineage>
</organism>
<dbReference type="EMBL" id="QNUK01000444">
    <property type="protein sequence ID" value="KAF5893254.1"/>
    <property type="molecule type" value="Genomic_DNA"/>
</dbReference>
<comment type="caution">
    <text evidence="1">The sequence shown here is derived from an EMBL/GenBank/DDBJ whole genome shotgun (WGS) entry which is preliminary data.</text>
</comment>
<dbReference type="Proteomes" id="UP000727407">
    <property type="component" value="Unassembled WGS sequence"/>
</dbReference>